<dbReference type="eggNOG" id="KOG1987">
    <property type="taxonomic scope" value="Eukaryota"/>
</dbReference>
<sequence>MISSSFQVGEGNLRIHLCRTMVDGIEYLSLVLDIKDTEKRTVIGRSLWCLFRICVFNQKPGLNHVHRNSYGRFSGHGLRDDTTLGWTQYLKMSDFTSGGFLVDDTVVIGVSFHAIREFSTVDNLFEGKSTVSLTKKGEGCSRKFVWKIVNFVGFKGITKKKKLTGLCIKSRTFRVGNMDFRLLVYPKGKYVHSLAFFCESCSISWLLIVQAFSIKRKEIEWHLTPIYCRKSKSHVIMVVEIENIA</sequence>
<dbReference type="AlphaFoldDB" id="B9T132"/>
<dbReference type="InterPro" id="IPR002083">
    <property type="entry name" value="MATH/TRAF_dom"/>
</dbReference>
<evidence type="ECO:0000313" key="3">
    <source>
        <dbReference type="Proteomes" id="UP000008311"/>
    </source>
</evidence>
<dbReference type="Proteomes" id="UP000008311">
    <property type="component" value="Unassembled WGS sequence"/>
</dbReference>
<dbReference type="SUPFAM" id="SSF49599">
    <property type="entry name" value="TRAF domain-like"/>
    <property type="match status" value="2"/>
</dbReference>
<reference evidence="3" key="1">
    <citation type="journal article" date="2010" name="Nat. Biotechnol.">
        <title>Draft genome sequence of the oilseed species Ricinus communis.</title>
        <authorList>
            <person name="Chan A.P."/>
            <person name="Crabtree J."/>
            <person name="Zhao Q."/>
            <person name="Lorenzi H."/>
            <person name="Orvis J."/>
            <person name="Puiu D."/>
            <person name="Melake-Berhan A."/>
            <person name="Jones K.M."/>
            <person name="Redman J."/>
            <person name="Chen G."/>
            <person name="Cahoon E.B."/>
            <person name="Gedil M."/>
            <person name="Stanke M."/>
            <person name="Haas B.J."/>
            <person name="Wortman J.R."/>
            <person name="Fraser-Liggett C.M."/>
            <person name="Ravel J."/>
            <person name="Rabinowicz P.D."/>
        </authorList>
    </citation>
    <scope>NUCLEOTIDE SEQUENCE [LARGE SCALE GENOMIC DNA]</scope>
    <source>
        <strain evidence="3">cv. Hale</strain>
    </source>
</reference>
<evidence type="ECO:0000313" key="2">
    <source>
        <dbReference type="EMBL" id="EEF30433.1"/>
    </source>
</evidence>
<organism evidence="2 3">
    <name type="scientific">Ricinus communis</name>
    <name type="common">Castor bean</name>
    <dbReference type="NCBI Taxonomy" id="3988"/>
    <lineage>
        <taxon>Eukaryota</taxon>
        <taxon>Viridiplantae</taxon>
        <taxon>Streptophyta</taxon>
        <taxon>Embryophyta</taxon>
        <taxon>Tracheophyta</taxon>
        <taxon>Spermatophyta</taxon>
        <taxon>Magnoliopsida</taxon>
        <taxon>eudicotyledons</taxon>
        <taxon>Gunneridae</taxon>
        <taxon>Pentapetalae</taxon>
        <taxon>rosids</taxon>
        <taxon>fabids</taxon>
        <taxon>Malpighiales</taxon>
        <taxon>Euphorbiaceae</taxon>
        <taxon>Acalyphoideae</taxon>
        <taxon>Acalypheae</taxon>
        <taxon>Ricinus</taxon>
    </lineage>
</organism>
<gene>
    <name evidence="2" type="ORF">RCOM_0272100</name>
</gene>
<dbReference type="PANTHER" id="PTHR47242">
    <property type="entry name" value="TRAF-LIKE FAMILY PROTEIN"/>
    <property type="match status" value="1"/>
</dbReference>
<dbReference type="PANTHER" id="PTHR47242:SF1">
    <property type="entry name" value="TRAF-LIKE FAMILY PROTEIN"/>
    <property type="match status" value="1"/>
</dbReference>
<dbReference type="InterPro" id="IPR008974">
    <property type="entry name" value="TRAF-like"/>
</dbReference>
<proteinExistence type="predicted"/>
<dbReference type="CDD" id="cd00121">
    <property type="entry name" value="MATH"/>
    <property type="match status" value="2"/>
</dbReference>
<dbReference type="InParanoid" id="B9T132"/>
<dbReference type="Gene3D" id="2.60.210.10">
    <property type="entry name" value="Apoptosis, Tumor Necrosis Factor Receptor Associated Protein 2, Chain A"/>
    <property type="match status" value="2"/>
</dbReference>
<name>B9T132_RICCO</name>
<dbReference type="PROSITE" id="PS50144">
    <property type="entry name" value="MATH"/>
    <property type="match status" value="1"/>
</dbReference>
<accession>B9T132</accession>
<dbReference type="STRING" id="3988.B9T132"/>
<dbReference type="EMBL" id="EQ974322">
    <property type="protein sequence ID" value="EEF30433.1"/>
    <property type="molecule type" value="Genomic_DNA"/>
</dbReference>
<keyword evidence="3" id="KW-1185">Reference proteome</keyword>
<protein>
    <recommendedName>
        <fullName evidence="1">MATH domain-containing protein</fullName>
    </recommendedName>
</protein>
<feature type="domain" description="MATH" evidence="1">
    <location>
        <begin position="1"/>
        <end position="112"/>
    </location>
</feature>
<evidence type="ECO:0000259" key="1">
    <source>
        <dbReference type="PROSITE" id="PS50144"/>
    </source>
</evidence>
<dbReference type="Pfam" id="PF22486">
    <property type="entry name" value="MATH_2"/>
    <property type="match status" value="1"/>
</dbReference>